<accession>A0A839ERJ6</accession>
<dbReference type="AlphaFoldDB" id="A0A839ERJ6"/>
<feature type="region of interest" description="Disordered" evidence="1">
    <location>
        <begin position="231"/>
        <end position="250"/>
    </location>
</feature>
<feature type="chain" id="PRO_5032996574" description="SGNH/GDSL hydrolase family protein" evidence="2">
    <location>
        <begin position="26"/>
        <end position="265"/>
    </location>
</feature>
<gene>
    <name evidence="3" type="ORF">FHW12_001198</name>
</gene>
<evidence type="ECO:0000313" key="4">
    <source>
        <dbReference type="Proteomes" id="UP000550401"/>
    </source>
</evidence>
<evidence type="ECO:0000256" key="1">
    <source>
        <dbReference type="SAM" id="MobiDB-lite"/>
    </source>
</evidence>
<proteinExistence type="predicted"/>
<reference evidence="3 4" key="1">
    <citation type="submission" date="2020-07" db="EMBL/GenBank/DDBJ databases">
        <title>Genomic Encyclopedia of Type Strains, Phase IV (KMG-V): Genome sequencing to study the core and pangenomes of soil and plant-associated prokaryotes.</title>
        <authorList>
            <person name="Whitman W."/>
        </authorList>
    </citation>
    <scope>NUCLEOTIDE SEQUENCE [LARGE SCALE GENOMIC DNA]</scope>
    <source>
        <strain evidence="3 4">RH2WT43</strain>
    </source>
</reference>
<feature type="signal peptide" evidence="2">
    <location>
        <begin position="1"/>
        <end position="25"/>
    </location>
</feature>
<dbReference type="EMBL" id="JACGXL010000001">
    <property type="protein sequence ID" value="MBA8887007.1"/>
    <property type="molecule type" value="Genomic_DNA"/>
</dbReference>
<evidence type="ECO:0000256" key="2">
    <source>
        <dbReference type="SAM" id="SignalP"/>
    </source>
</evidence>
<dbReference type="Gene3D" id="3.40.50.1110">
    <property type="entry name" value="SGNH hydrolase"/>
    <property type="match status" value="1"/>
</dbReference>
<dbReference type="Proteomes" id="UP000550401">
    <property type="component" value="Unassembled WGS sequence"/>
</dbReference>
<protein>
    <recommendedName>
        <fullName evidence="5">SGNH/GDSL hydrolase family protein</fullName>
    </recommendedName>
</protein>
<evidence type="ECO:0008006" key="5">
    <source>
        <dbReference type="Google" id="ProtNLM"/>
    </source>
</evidence>
<keyword evidence="4" id="KW-1185">Reference proteome</keyword>
<dbReference type="InterPro" id="IPR036514">
    <property type="entry name" value="SGNH_hydro_sf"/>
</dbReference>
<keyword evidence="2" id="KW-0732">Signal</keyword>
<evidence type="ECO:0000313" key="3">
    <source>
        <dbReference type="EMBL" id="MBA8887007.1"/>
    </source>
</evidence>
<organism evidence="3 4">
    <name type="scientific">Dokdonella fugitiva</name>
    <dbReference type="NCBI Taxonomy" id="328517"/>
    <lineage>
        <taxon>Bacteria</taxon>
        <taxon>Pseudomonadati</taxon>
        <taxon>Pseudomonadota</taxon>
        <taxon>Gammaproteobacteria</taxon>
        <taxon>Lysobacterales</taxon>
        <taxon>Rhodanobacteraceae</taxon>
        <taxon>Dokdonella</taxon>
    </lineage>
</organism>
<sequence length="265" mass="28239">MRAARRLRALLGVVLAGMPLIAATAAESPAPRRVLFVGNSLVYYNDLPRMTAALAAAGAAPLEVEMIAGAGTTMREHLARGTLRTELARRRYDTVVLQDRGGYPLCTRDDRDCADSVAAMCEAATLVRDAGARPIWFGTWQGLAEAQAALGKLGARAAKDCDVAFADVGAAMQRFLARSRVRPWLDDGHPDASGSWVAAAVLARAITNERAHVPEPMPETCRVRWQDAHPDEGSVASAQTAPARDCTMPSPAILRGAVDAANRSR</sequence>
<name>A0A839ERJ6_9GAMM</name>
<dbReference type="GO" id="GO:0016788">
    <property type="term" value="F:hydrolase activity, acting on ester bonds"/>
    <property type="evidence" value="ECO:0007669"/>
    <property type="project" value="UniProtKB-ARBA"/>
</dbReference>
<dbReference type="RefSeq" id="WP_182530034.1">
    <property type="nucleotide sequence ID" value="NZ_JACGXL010000001.1"/>
</dbReference>
<comment type="caution">
    <text evidence="3">The sequence shown here is derived from an EMBL/GenBank/DDBJ whole genome shotgun (WGS) entry which is preliminary data.</text>
</comment>
<dbReference type="SUPFAM" id="SSF52266">
    <property type="entry name" value="SGNH hydrolase"/>
    <property type="match status" value="1"/>
</dbReference>